<gene>
    <name evidence="3" type="ORF">FC748_11705</name>
</gene>
<dbReference type="Pfam" id="PF02517">
    <property type="entry name" value="Rce1-like"/>
    <property type="match status" value="1"/>
</dbReference>
<dbReference type="PANTHER" id="PTHR36435">
    <property type="entry name" value="SLR1288 PROTEIN"/>
    <property type="match status" value="1"/>
</dbReference>
<keyword evidence="1" id="KW-0472">Membrane</keyword>
<comment type="caution">
    <text evidence="3">The sequence shown here is derived from an EMBL/GenBank/DDBJ whole genome shotgun (WGS) entry which is preliminary data.</text>
</comment>
<organism evidence="3 4">
    <name type="scientific">Lysinibacillus tabacifolii</name>
    <dbReference type="NCBI Taxonomy" id="1173107"/>
    <lineage>
        <taxon>Bacteria</taxon>
        <taxon>Bacillati</taxon>
        <taxon>Bacillota</taxon>
        <taxon>Bacilli</taxon>
        <taxon>Bacillales</taxon>
        <taxon>Bacillaceae</taxon>
        <taxon>Lysinibacillus</taxon>
    </lineage>
</organism>
<accession>A0ABY2SYB1</accession>
<dbReference type="GO" id="GO:0008237">
    <property type="term" value="F:metallopeptidase activity"/>
    <property type="evidence" value="ECO:0007669"/>
    <property type="project" value="UniProtKB-KW"/>
</dbReference>
<name>A0ABY2SYB1_9BACI</name>
<dbReference type="Proteomes" id="UP000308330">
    <property type="component" value="Unassembled WGS sequence"/>
</dbReference>
<feature type="transmembrane region" description="Helical" evidence="1">
    <location>
        <begin position="36"/>
        <end position="57"/>
    </location>
</feature>
<protein>
    <submittedName>
        <fullName evidence="3">CPBP family intramembrane metalloprotease</fullName>
    </submittedName>
</protein>
<dbReference type="InterPro" id="IPR052710">
    <property type="entry name" value="CAAX_protease"/>
</dbReference>
<proteinExistence type="predicted"/>
<keyword evidence="4" id="KW-1185">Reference proteome</keyword>
<dbReference type="EMBL" id="SZPT01000002">
    <property type="protein sequence ID" value="TKI48283.1"/>
    <property type="molecule type" value="Genomic_DNA"/>
</dbReference>
<dbReference type="PANTHER" id="PTHR36435:SF1">
    <property type="entry name" value="CAAX AMINO TERMINAL PROTEASE FAMILY PROTEIN"/>
    <property type="match status" value="1"/>
</dbReference>
<reference evidence="3 4" key="1">
    <citation type="submission" date="2019-04" db="EMBL/GenBank/DDBJ databases">
        <title>Lysinibacillus genome sequencing.</title>
        <authorList>
            <person name="Dunlap C."/>
        </authorList>
    </citation>
    <scope>NUCLEOTIDE SEQUENCE [LARGE SCALE GENOMIC DNA]</scope>
    <source>
        <strain evidence="3 4">KCTC 33042</strain>
    </source>
</reference>
<keyword evidence="3" id="KW-0378">Hydrolase</keyword>
<evidence type="ECO:0000256" key="1">
    <source>
        <dbReference type="SAM" id="Phobius"/>
    </source>
</evidence>
<feature type="domain" description="CAAX prenyl protease 2/Lysostaphin resistance protein A-like" evidence="2">
    <location>
        <begin position="101"/>
        <end position="199"/>
    </location>
</feature>
<sequence>MDKMKKMIFKIVGLELLLLFFYVANGAYVSIQQPSSPFLQFALLIPLAIGLVLYIIAKKKWRHYFFIPINIGNIFVYSPMIFVLCIILFSTKGLNFESISDLLLMFIMQMFVVAFIEETVFRGILLRLLLSKGTFTAIWLSSILFGVTHALQLIGGQSLEDTIIQIIYALLVGLVLSLLIIDGQSIILTIVFHGFNNFFNFMGNAESSMLTAYLIIFVLFVYLLFLWRRVKKKAAVQSLRSSSSVQNFYHS</sequence>
<evidence type="ECO:0000313" key="3">
    <source>
        <dbReference type="EMBL" id="TKI48283.1"/>
    </source>
</evidence>
<keyword evidence="3" id="KW-0645">Protease</keyword>
<feature type="transmembrane region" description="Helical" evidence="1">
    <location>
        <begin position="102"/>
        <end position="121"/>
    </location>
</feature>
<keyword evidence="1" id="KW-1133">Transmembrane helix</keyword>
<evidence type="ECO:0000259" key="2">
    <source>
        <dbReference type="Pfam" id="PF02517"/>
    </source>
</evidence>
<feature type="transmembrane region" description="Helical" evidence="1">
    <location>
        <begin position="163"/>
        <end position="181"/>
    </location>
</feature>
<keyword evidence="1" id="KW-0812">Transmembrane</keyword>
<feature type="transmembrane region" description="Helical" evidence="1">
    <location>
        <begin position="64"/>
        <end position="90"/>
    </location>
</feature>
<keyword evidence="3" id="KW-0482">Metalloprotease</keyword>
<evidence type="ECO:0000313" key="4">
    <source>
        <dbReference type="Proteomes" id="UP000308330"/>
    </source>
</evidence>
<dbReference type="InterPro" id="IPR003675">
    <property type="entry name" value="Rce1/LyrA-like_dom"/>
</dbReference>
<feature type="transmembrane region" description="Helical" evidence="1">
    <location>
        <begin position="209"/>
        <end position="227"/>
    </location>
</feature>